<proteinExistence type="predicted"/>
<name>B4VSI9_9CYAN</name>
<gene>
    <name evidence="1" type="ORF">MC7420_2103</name>
</gene>
<evidence type="ECO:0000313" key="1">
    <source>
        <dbReference type="EMBL" id="EDX75099.1"/>
    </source>
</evidence>
<accession>B4VSI9</accession>
<dbReference type="STRING" id="118168.MC7420_2103"/>
<dbReference type="HOGENOM" id="CLU_3024240_0_0_3"/>
<protein>
    <submittedName>
        <fullName evidence="1">Uncharacterized protein</fullName>
    </submittedName>
</protein>
<organism evidence="1 2">
    <name type="scientific">Coleofasciculus chthonoplastes PCC 7420</name>
    <dbReference type="NCBI Taxonomy" id="118168"/>
    <lineage>
        <taxon>Bacteria</taxon>
        <taxon>Bacillati</taxon>
        <taxon>Cyanobacteriota</taxon>
        <taxon>Cyanophyceae</taxon>
        <taxon>Coleofasciculales</taxon>
        <taxon>Coleofasciculaceae</taxon>
        <taxon>Coleofasciculus</taxon>
    </lineage>
</organism>
<sequence length="55" mass="6385">MVCFCRRGLGFWRLGVIIVNDRDSCWVFYGSTVKSSLVRFSKTAAKIKYQEGKLY</sequence>
<keyword evidence="2" id="KW-1185">Reference proteome</keyword>
<reference evidence="1 2" key="1">
    <citation type="submission" date="2008-07" db="EMBL/GenBank/DDBJ databases">
        <authorList>
            <person name="Tandeau de Marsac N."/>
            <person name="Ferriera S."/>
            <person name="Johnson J."/>
            <person name="Kravitz S."/>
            <person name="Beeson K."/>
            <person name="Sutton G."/>
            <person name="Rogers Y.-H."/>
            <person name="Friedman R."/>
            <person name="Frazier M."/>
            <person name="Venter J.C."/>
        </authorList>
    </citation>
    <scope>NUCLEOTIDE SEQUENCE [LARGE SCALE GENOMIC DNA]</scope>
    <source>
        <strain evidence="1 2">PCC 7420</strain>
    </source>
</reference>
<dbReference type="AlphaFoldDB" id="B4VSI9"/>
<evidence type="ECO:0000313" key="2">
    <source>
        <dbReference type="Proteomes" id="UP000003835"/>
    </source>
</evidence>
<dbReference type="EMBL" id="DS989850">
    <property type="protein sequence ID" value="EDX75099.1"/>
    <property type="molecule type" value="Genomic_DNA"/>
</dbReference>
<dbReference type="Proteomes" id="UP000003835">
    <property type="component" value="Unassembled WGS sequence"/>
</dbReference>